<dbReference type="NCBIfam" id="NF041643">
    <property type="entry name" value="EAxFAS_anti"/>
    <property type="match status" value="1"/>
</dbReference>
<dbReference type="RefSeq" id="WP_000521149.1">
    <property type="nucleotide sequence ID" value="NZ_CP064079.1"/>
</dbReference>
<comment type="caution">
    <text evidence="2">The sequence shown here is derived from an EMBL/GenBank/DDBJ whole genome shotgun (WGS) entry which is preliminary data.</text>
</comment>
<organism evidence="2 3">
    <name type="scientific">Bacillus paranthracis</name>
    <dbReference type="NCBI Taxonomy" id="2026186"/>
    <lineage>
        <taxon>Bacteria</taxon>
        <taxon>Bacillati</taxon>
        <taxon>Bacillota</taxon>
        <taxon>Bacilli</taxon>
        <taxon>Bacillales</taxon>
        <taxon>Bacillaceae</taxon>
        <taxon>Bacillus</taxon>
        <taxon>Bacillus cereus group</taxon>
    </lineage>
</organism>
<gene>
    <name evidence="2" type="ORF">P6U22_10205</name>
</gene>
<accession>A0ABT6DTR9</accession>
<keyword evidence="3" id="KW-1185">Reference proteome</keyword>
<name>A0ABT6DTR9_9BACI</name>
<reference evidence="2 3" key="1">
    <citation type="submission" date="2023-03" db="EMBL/GenBank/DDBJ databases">
        <title>Genetic diversity of Bacillus cereus sensu lato isolates from Slovenia.</title>
        <authorList>
            <person name="Abdelli M."/>
        </authorList>
    </citation>
    <scope>NUCLEOTIDE SEQUENCE [LARGE SCALE GENOMIC DNA]</scope>
    <source>
        <strain evidence="2 3">SIBC61B</strain>
    </source>
</reference>
<protein>
    <submittedName>
        <fullName evidence="2">Uncharacterized protein</fullName>
    </submittedName>
</protein>
<dbReference type="Proteomes" id="UP001221338">
    <property type="component" value="Unassembled WGS sequence"/>
</dbReference>
<proteinExistence type="predicted"/>
<dbReference type="EMBL" id="JARPRV010000004">
    <property type="protein sequence ID" value="MDG0941569.1"/>
    <property type="molecule type" value="Genomic_DNA"/>
</dbReference>
<feature type="region of interest" description="Disordered" evidence="1">
    <location>
        <begin position="21"/>
        <end position="40"/>
    </location>
</feature>
<evidence type="ECO:0000313" key="3">
    <source>
        <dbReference type="Proteomes" id="UP001221338"/>
    </source>
</evidence>
<sequence length="40" mass="4134">MGKVLRRKGLGGGTRLIKAEAARPECEGDGASDEEAVFAS</sequence>
<feature type="compositionally biased region" description="Acidic residues" evidence="1">
    <location>
        <begin position="27"/>
        <end position="40"/>
    </location>
</feature>
<evidence type="ECO:0000256" key="1">
    <source>
        <dbReference type="SAM" id="MobiDB-lite"/>
    </source>
</evidence>
<evidence type="ECO:0000313" key="2">
    <source>
        <dbReference type="EMBL" id="MDG0941569.1"/>
    </source>
</evidence>